<dbReference type="Pfam" id="PF03473">
    <property type="entry name" value="MOSC"/>
    <property type="match status" value="1"/>
</dbReference>
<sequence>MDSLQVSNPTSNSGNKQADSTSKPPYLASIQIGLPKSYGEKGAADWMDRPVTTAIEKKCVNQPIWVGVNGLAGDGVGNTKIHGGPERAVLVYVAEHYKAWREELDRPDFPYGAWGENFTVTGQTEETVCIGDTYAVGNKVQIQVGHPRQPCWVLARYWRIKNLGQRLQKSGRTGWACRVLKEGYVEPNLPITLLERPYPQWTITRANQIMYHPRGNEAATAELATCPLLTPEWQQIFSDRAHRGIHPDHRPRLQGPN</sequence>
<accession>A0AA97AL13</accession>
<dbReference type="InterPro" id="IPR005302">
    <property type="entry name" value="MoCF_Sase_C"/>
</dbReference>
<dbReference type="PANTHER" id="PTHR30212:SF2">
    <property type="entry name" value="PROTEIN YIIM"/>
    <property type="match status" value="1"/>
</dbReference>
<proteinExistence type="predicted"/>
<evidence type="ECO:0000259" key="2">
    <source>
        <dbReference type="PROSITE" id="PS51340"/>
    </source>
</evidence>
<dbReference type="SUPFAM" id="SSF50800">
    <property type="entry name" value="PK beta-barrel domain-like"/>
    <property type="match status" value="1"/>
</dbReference>
<organism evidence="3">
    <name type="scientific">Leptolyngbya sp. NK1-12</name>
    <dbReference type="NCBI Taxonomy" id="2547451"/>
    <lineage>
        <taxon>Bacteria</taxon>
        <taxon>Bacillati</taxon>
        <taxon>Cyanobacteriota</taxon>
        <taxon>Cyanophyceae</taxon>
        <taxon>Leptolyngbyales</taxon>
        <taxon>Leptolyngbyaceae</taxon>
        <taxon>Leptolyngbya group</taxon>
        <taxon>Leptolyngbya</taxon>
    </lineage>
</organism>
<dbReference type="EMBL" id="CP053586">
    <property type="protein sequence ID" value="WNZ24152.1"/>
    <property type="molecule type" value="Genomic_DNA"/>
</dbReference>
<dbReference type="GO" id="GO:0030151">
    <property type="term" value="F:molybdenum ion binding"/>
    <property type="evidence" value="ECO:0007669"/>
    <property type="project" value="InterPro"/>
</dbReference>
<dbReference type="InterPro" id="IPR005163">
    <property type="entry name" value="Tri_helical_YiiM-like"/>
</dbReference>
<dbReference type="GO" id="GO:0030170">
    <property type="term" value="F:pyridoxal phosphate binding"/>
    <property type="evidence" value="ECO:0007669"/>
    <property type="project" value="InterPro"/>
</dbReference>
<evidence type="ECO:0000256" key="1">
    <source>
        <dbReference type="SAM" id="MobiDB-lite"/>
    </source>
</evidence>
<dbReference type="AlphaFoldDB" id="A0AA97AL13"/>
<evidence type="ECO:0000313" key="3">
    <source>
        <dbReference type="EMBL" id="WNZ24152.1"/>
    </source>
</evidence>
<dbReference type="Gene3D" id="2.40.33.20">
    <property type="entry name" value="PK beta-barrel domain-like"/>
    <property type="match status" value="1"/>
</dbReference>
<feature type="domain" description="MOSC" evidence="2">
    <location>
        <begin position="49"/>
        <end position="194"/>
    </location>
</feature>
<name>A0AA97AL13_9CYAN</name>
<dbReference type="InterPro" id="IPR052353">
    <property type="entry name" value="Benzoxazolinone_Detox_Enz"/>
</dbReference>
<dbReference type="Pfam" id="PF03475">
    <property type="entry name" value="YiiM_3-alpha"/>
    <property type="match status" value="1"/>
</dbReference>
<dbReference type="PANTHER" id="PTHR30212">
    <property type="entry name" value="PROTEIN YIIM"/>
    <property type="match status" value="1"/>
</dbReference>
<feature type="compositionally biased region" description="Polar residues" evidence="1">
    <location>
        <begin position="1"/>
        <end position="23"/>
    </location>
</feature>
<protein>
    <submittedName>
        <fullName evidence="3">MOSC domain-containing protein</fullName>
    </submittedName>
</protein>
<feature type="region of interest" description="Disordered" evidence="1">
    <location>
        <begin position="1"/>
        <end position="25"/>
    </location>
</feature>
<dbReference type="RefSeq" id="WP_316429809.1">
    <property type="nucleotide sequence ID" value="NZ_CP053586.1"/>
</dbReference>
<dbReference type="PROSITE" id="PS51340">
    <property type="entry name" value="MOSC"/>
    <property type="match status" value="1"/>
</dbReference>
<dbReference type="GO" id="GO:0003824">
    <property type="term" value="F:catalytic activity"/>
    <property type="evidence" value="ECO:0007669"/>
    <property type="project" value="InterPro"/>
</dbReference>
<reference evidence="3" key="1">
    <citation type="submission" date="2020-05" db="EMBL/GenBank/DDBJ databases">
        <authorList>
            <person name="Zhu T."/>
            <person name="Keshari N."/>
            <person name="Lu X."/>
        </authorList>
    </citation>
    <scope>NUCLEOTIDE SEQUENCE</scope>
    <source>
        <strain evidence="3">NK1-12</strain>
    </source>
</reference>
<gene>
    <name evidence="3" type="ORF">HJG54_15665</name>
</gene>
<dbReference type="InterPro" id="IPR011037">
    <property type="entry name" value="Pyrv_Knase-like_insert_dom_sf"/>
</dbReference>